<dbReference type="RefSeq" id="WP_106645828.1">
    <property type="nucleotide sequence ID" value="NZ_BMGO01000001.1"/>
</dbReference>
<protein>
    <submittedName>
        <fullName evidence="2">Thioesterase</fullName>
    </submittedName>
</protein>
<keyword evidence="3" id="KW-1185">Reference proteome</keyword>
<organism evidence="2 3">
    <name type="scientific">Kangiella profundi</name>
    <dbReference type="NCBI Taxonomy" id="1561924"/>
    <lineage>
        <taxon>Bacteria</taxon>
        <taxon>Pseudomonadati</taxon>
        <taxon>Pseudomonadota</taxon>
        <taxon>Gammaproteobacteria</taxon>
        <taxon>Kangiellales</taxon>
        <taxon>Kangiellaceae</taxon>
        <taxon>Kangiella</taxon>
    </lineage>
</organism>
<dbReference type="SUPFAM" id="SSF54637">
    <property type="entry name" value="Thioesterase/thiol ester dehydrase-isomerase"/>
    <property type="match status" value="1"/>
</dbReference>
<evidence type="ECO:0000313" key="3">
    <source>
        <dbReference type="Proteomes" id="UP000232693"/>
    </source>
</evidence>
<dbReference type="OrthoDB" id="572024at2"/>
<dbReference type="Gene3D" id="3.10.129.10">
    <property type="entry name" value="Hotdog Thioesterase"/>
    <property type="match status" value="1"/>
</dbReference>
<dbReference type="Proteomes" id="UP000232693">
    <property type="component" value="Chromosome"/>
</dbReference>
<gene>
    <name evidence="2" type="ORF">CW740_01120</name>
</gene>
<dbReference type="EMBL" id="CP025120">
    <property type="protein sequence ID" value="AUD77911.1"/>
    <property type="molecule type" value="Genomic_DNA"/>
</dbReference>
<dbReference type="Pfam" id="PF09500">
    <property type="entry name" value="YiiD_C"/>
    <property type="match status" value="1"/>
</dbReference>
<evidence type="ECO:0000313" key="2">
    <source>
        <dbReference type="EMBL" id="AUD77911.1"/>
    </source>
</evidence>
<feature type="domain" description="Thioesterase putative" evidence="1">
    <location>
        <begin position="4"/>
        <end position="145"/>
    </location>
</feature>
<sequence>MNPAELQQLLYKEIPITKALQVQVDNLTSNSIQLSAPFEANKNIHNTAFAGSIYTTATLAGWSLVTHLVQQHQRQGSVVLASATIRYSKPIEGDIVASCQVSDPDTIERFLKRFDSRGRGRLSLEIDVIEAGESKATMQADFAVIKKES</sequence>
<reference evidence="2 3" key="1">
    <citation type="submission" date="2017-12" db="EMBL/GenBank/DDBJ databases">
        <title>Kangiella profundi FT102 completed genome.</title>
        <authorList>
            <person name="Xu J."/>
            <person name="Wang J."/>
            <person name="Lu Y."/>
        </authorList>
    </citation>
    <scope>NUCLEOTIDE SEQUENCE [LARGE SCALE GENOMIC DNA]</scope>
    <source>
        <strain evidence="2 3">FT102</strain>
    </source>
</reference>
<dbReference type="AlphaFoldDB" id="A0A2K9ARX8"/>
<dbReference type="InterPro" id="IPR012660">
    <property type="entry name" value="YiiD_C"/>
</dbReference>
<dbReference type="NCBIfam" id="TIGR02447">
    <property type="entry name" value="yiiD_Cterm"/>
    <property type="match status" value="1"/>
</dbReference>
<dbReference type="KEGG" id="kpd:CW740_01120"/>
<accession>A0A2K9ARX8</accession>
<name>A0A2K9ARX8_9GAMM</name>
<dbReference type="InterPro" id="IPR029069">
    <property type="entry name" value="HotDog_dom_sf"/>
</dbReference>
<evidence type="ECO:0000259" key="1">
    <source>
        <dbReference type="Pfam" id="PF09500"/>
    </source>
</evidence>
<proteinExistence type="predicted"/>